<dbReference type="EMBL" id="JAUGQQ010000001">
    <property type="protein sequence ID" value="MDN3723126.1"/>
    <property type="molecule type" value="Genomic_DNA"/>
</dbReference>
<organism evidence="3 4">
    <name type="scientific">Aequorivita aurantiaca</name>
    <dbReference type="NCBI Taxonomy" id="3053356"/>
    <lineage>
        <taxon>Bacteria</taxon>
        <taxon>Pseudomonadati</taxon>
        <taxon>Bacteroidota</taxon>
        <taxon>Flavobacteriia</taxon>
        <taxon>Flavobacteriales</taxon>
        <taxon>Flavobacteriaceae</taxon>
        <taxon>Aequorivita</taxon>
    </lineage>
</organism>
<dbReference type="PANTHER" id="PTHR35024">
    <property type="entry name" value="HYPOTHETICAL CYTOSOLIC PROTEIN"/>
    <property type="match status" value="1"/>
</dbReference>
<dbReference type="InterPro" id="IPR007607">
    <property type="entry name" value="BacA/B"/>
</dbReference>
<accession>A0ABT8DGS3</accession>
<feature type="region of interest" description="Disordered" evidence="2">
    <location>
        <begin position="1"/>
        <end position="24"/>
    </location>
</feature>
<comment type="caution">
    <text evidence="3">The sequence shown here is derived from an EMBL/GenBank/DDBJ whole genome shotgun (WGS) entry which is preliminary data.</text>
</comment>
<evidence type="ECO:0000256" key="2">
    <source>
        <dbReference type="SAM" id="MobiDB-lite"/>
    </source>
</evidence>
<feature type="compositionally biased region" description="Basic and acidic residues" evidence="2">
    <location>
        <begin position="125"/>
        <end position="145"/>
    </location>
</feature>
<dbReference type="RefSeq" id="WP_290253206.1">
    <property type="nucleotide sequence ID" value="NZ_JAUGQQ010000001.1"/>
</dbReference>
<evidence type="ECO:0000256" key="1">
    <source>
        <dbReference type="ARBA" id="ARBA00044755"/>
    </source>
</evidence>
<feature type="region of interest" description="Disordered" evidence="2">
    <location>
        <begin position="121"/>
        <end position="157"/>
    </location>
</feature>
<evidence type="ECO:0000313" key="4">
    <source>
        <dbReference type="Proteomes" id="UP001244787"/>
    </source>
</evidence>
<dbReference type="Proteomes" id="UP001244787">
    <property type="component" value="Unassembled WGS sequence"/>
</dbReference>
<proteinExistence type="inferred from homology"/>
<evidence type="ECO:0000313" key="3">
    <source>
        <dbReference type="EMBL" id="MDN3723126.1"/>
    </source>
</evidence>
<feature type="compositionally biased region" description="Basic and acidic residues" evidence="2">
    <location>
        <begin position="1"/>
        <end position="11"/>
    </location>
</feature>
<reference evidence="3 4" key="1">
    <citation type="submission" date="2023-06" db="EMBL/GenBank/DDBJ databases">
        <authorList>
            <person name="Ye Y.-Q."/>
            <person name="Du Z.-J."/>
        </authorList>
    </citation>
    <scope>NUCLEOTIDE SEQUENCE [LARGE SCALE GENOMIC DNA]</scope>
    <source>
        <strain evidence="3 4">SDUM287046</strain>
    </source>
</reference>
<dbReference type="Pfam" id="PF04519">
    <property type="entry name" value="Bactofilin"/>
    <property type="match status" value="1"/>
</dbReference>
<dbReference type="PANTHER" id="PTHR35024:SF4">
    <property type="entry name" value="POLYMER-FORMING CYTOSKELETAL PROTEIN"/>
    <property type="match status" value="1"/>
</dbReference>
<sequence>MFSEKKEKKITAEPGSAQNRINEGTNLKGDITSTGFFRIDGTVEGNVKTPSKVVLGKTGVIIGTLSCENADIEGRFEGNLQVSGTLSLKSTAVIDGDVIVGKLAVETGATMNASCVMHSGTFKSNSEKDQTHLDNTKPHPYDRQQRVKKITSQPETE</sequence>
<name>A0ABT8DGS3_9FLAO</name>
<gene>
    <name evidence="3" type="ORF">QRD02_01925</name>
</gene>
<comment type="similarity">
    <text evidence="1">Belongs to the bactofilin family.</text>
</comment>
<keyword evidence="4" id="KW-1185">Reference proteome</keyword>
<protein>
    <submittedName>
        <fullName evidence="3">Polymer-forming cytoskeletal protein</fullName>
    </submittedName>
</protein>